<evidence type="ECO:0000256" key="3">
    <source>
        <dbReference type="ARBA" id="ARBA00022692"/>
    </source>
</evidence>
<dbReference type="Gene3D" id="3.40.50.80">
    <property type="entry name" value="Nucleotide-binding domain of ferredoxin-NADP reductase (FNR) module"/>
    <property type="match status" value="1"/>
</dbReference>
<evidence type="ECO:0000256" key="6">
    <source>
        <dbReference type="ARBA" id="ARBA00023136"/>
    </source>
</evidence>
<evidence type="ECO:0000256" key="8">
    <source>
        <dbReference type="SAM" id="SignalP"/>
    </source>
</evidence>
<keyword evidence="3 7" id="KW-0812">Transmembrane</keyword>
<dbReference type="GeneID" id="19269957"/>
<evidence type="ECO:0000256" key="5">
    <source>
        <dbReference type="ARBA" id="ARBA00023065"/>
    </source>
</evidence>
<protein>
    <recommendedName>
        <fullName evidence="9">Ferric oxidoreductase domain-containing protein</fullName>
    </recommendedName>
</protein>
<dbReference type="eggNOG" id="KOG0039">
    <property type="taxonomic scope" value="Eukaryota"/>
</dbReference>
<dbReference type="KEGG" id="pfy:PFICI_04944"/>
<keyword evidence="8" id="KW-0732">Signal</keyword>
<dbReference type="Proteomes" id="UP000030651">
    <property type="component" value="Unassembled WGS sequence"/>
</dbReference>
<evidence type="ECO:0000256" key="7">
    <source>
        <dbReference type="SAM" id="Phobius"/>
    </source>
</evidence>
<keyword evidence="5" id="KW-0406">Ion transport</keyword>
<evidence type="ECO:0000259" key="9">
    <source>
        <dbReference type="Pfam" id="PF01794"/>
    </source>
</evidence>
<dbReference type="PANTHER" id="PTHR32361">
    <property type="entry name" value="FERRIC/CUPRIC REDUCTASE TRANSMEMBRANE COMPONENT"/>
    <property type="match status" value="1"/>
</dbReference>
<dbReference type="GO" id="GO:0005886">
    <property type="term" value="C:plasma membrane"/>
    <property type="evidence" value="ECO:0007669"/>
    <property type="project" value="TreeGrafter"/>
</dbReference>
<dbReference type="GO" id="GO:0015677">
    <property type="term" value="P:copper ion import"/>
    <property type="evidence" value="ECO:0007669"/>
    <property type="project" value="TreeGrafter"/>
</dbReference>
<evidence type="ECO:0000256" key="1">
    <source>
        <dbReference type="ARBA" id="ARBA00004141"/>
    </source>
</evidence>
<feature type="chain" id="PRO_5004834351" description="Ferric oxidoreductase domain-containing protein" evidence="8">
    <location>
        <begin position="22"/>
        <end position="376"/>
    </location>
</feature>
<dbReference type="OMA" id="TVACCIM"/>
<dbReference type="OrthoDB" id="167398at2759"/>
<dbReference type="GO" id="GO:0006826">
    <property type="term" value="P:iron ion transport"/>
    <property type="evidence" value="ECO:0007669"/>
    <property type="project" value="TreeGrafter"/>
</dbReference>
<gene>
    <name evidence="10" type="ORF">PFICI_04944</name>
</gene>
<dbReference type="InterPro" id="IPR013130">
    <property type="entry name" value="Fe3_Rdtase_TM_dom"/>
</dbReference>
<keyword evidence="6 7" id="KW-0472">Membrane</keyword>
<dbReference type="RefSeq" id="XP_007831716.1">
    <property type="nucleotide sequence ID" value="XM_007833525.1"/>
</dbReference>
<feature type="domain" description="Ferric oxidoreductase" evidence="9">
    <location>
        <begin position="10"/>
        <end position="84"/>
    </location>
</feature>
<dbReference type="AlphaFoldDB" id="W3XAE0"/>
<evidence type="ECO:0000313" key="10">
    <source>
        <dbReference type="EMBL" id="ETS83068.1"/>
    </source>
</evidence>
<evidence type="ECO:0000256" key="4">
    <source>
        <dbReference type="ARBA" id="ARBA00022989"/>
    </source>
</evidence>
<sequence>MHLKLCMTSFIFQTLLHSILALVLYQDTGSYSPSLLTKWWIWGCVATVAAVILVLGSTYILRQGAYELFLISHIVMAVICVVGCWYHVYIGYENTFGYETWLYATIGVWFFDRLVRLARVLKGGFRHSIVTEISPTIVRLDIPSIRWAAPGHCVYVYFPTLNPLKPWENHPFSMVQTAALARQKHNVSQSATDFRDSKDDTVQTRSAAVAHGSPYTTAGVTLFVRKTEGMTKSIKPHHGLLTLVEGPYPTNHIKSVLQSDRLLLVGGGIGITGLLPFVTRYPNVKLLYSIKAADQPFLDVLGPLLDVGQEKEIVVGRRLNLDALLQDEAETGWSKIAVLVCGPTGMCNDIRTIVSRLSREKANACTFELEVDALAW</sequence>
<organism evidence="10 11">
    <name type="scientific">Pestalotiopsis fici (strain W106-1 / CGMCC3.15140)</name>
    <dbReference type="NCBI Taxonomy" id="1229662"/>
    <lineage>
        <taxon>Eukaryota</taxon>
        <taxon>Fungi</taxon>
        <taxon>Dikarya</taxon>
        <taxon>Ascomycota</taxon>
        <taxon>Pezizomycotina</taxon>
        <taxon>Sordariomycetes</taxon>
        <taxon>Xylariomycetidae</taxon>
        <taxon>Amphisphaeriales</taxon>
        <taxon>Sporocadaceae</taxon>
        <taxon>Pestalotiopsis</taxon>
    </lineage>
</organism>
<keyword evidence="2" id="KW-0813">Transport</keyword>
<dbReference type="SUPFAM" id="SSF52343">
    <property type="entry name" value="Ferredoxin reductase-like, C-terminal NADP-linked domain"/>
    <property type="match status" value="1"/>
</dbReference>
<keyword evidence="11" id="KW-1185">Reference proteome</keyword>
<dbReference type="HOGENOM" id="CLU_010365_2_1_1"/>
<dbReference type="GO" id="GO:0006879">
    <property type="term" value="P:intracellular iron ion homeostasis"/>
    <property type="evidence" value="ECO:0007669"/>
    <property type="project" value="TreeGrafter"/>
</dbReference>
<dbReference type="PANTHER" id="PTHR32361:SF9">
    <property type="entry name" value="FERRIC REDUCTASE TRANSMEMBRANE COMPONENT 3-RELATED"/>
    <property type="match status" value="1"/>
</dbReference>
<evidence type="ECO:0000256" key="2">
    <source>
        <dbReference type="ARBA" id="ARBA00022448"/>
    </source>
</evidence>
<feature type="transmembrane region" description="Helical" evidence="7">
    <location>
        <begin position="40"/>
        <end position="61"/>
    </location>
</feature>
<dbReference type="InterPro" id="IPR039261">
    <property type="entry name" value="FNR_nucleotide-bd"/>
</dbReference>
<feature type="signal peptide" evidence="8">
    <location>
        <begin position="1"/>
        <end position="21"/>
    </location>
</feature>
<dbReference type="InterPro" id="IPR051410">
    <property type="entry name" value="Ferric/Cupric_Reductase"/>
</dbReference>
<evidence type="ECO:0000313" key="11">
    <source>
        <dbReference type="Proteomes" id="UP000030651"/>
    </source>
</evidence>
<dbReference type="GO" id="GO:0000293">
    <property type="term" value="F:ferric-chelate reductase activity"/>
    <property type="evidence" value="ECO:0007669"/>
    <property type="project" value="TreeGrafter"/>
</dbReference>
<reference evidence="11" key="1">
    <citation type="journal article" date="2015" name="BMC Genomics">
        <title>Genomic and transcriptomic analysis of the endophytic fungus Pestalotiopsis fici reveals its lifestyle and high potential for synthesis of natural products.</title>
        <authorList>
            <person name="Wang X."/>
            <person name="Zhang X."/>
            <person name="Liu L."/>
            <person name="Xiang M."/>
            <person name="Wang W."/>
            <person name="Sun X."/>
            <person name="Che Y."/>
            <person name="Guo L."/>
            <person name="Liu G."/>
            <person name="Guo L."/>
            <person name="Wang C."/>
            <person name="Yin W.B."/>
            <person name="Stadler M."/>
            <person name="Zhang X."/>
            <person name="Liu X."/>
        </authorList>
    </citation>
    <scope>NUCLEOTIDE SEQUENCE [LARGE SCALE GENOMIC DNA]</scope>
    <source>
        <strain evidence="11">W106-1 / CGMCC3.15140</strain>
    </source>
</reference>
<dbReference type="InParanoid" id="W3XAE0"/>
<dbReference type="Pfam" id="PF01794">
    <property type="entry name" value="Ferric_reduct"/>
    <property type="match status" value="1"/>
</dbReference>
<dbReference type="EMBL" id="KI912111">
    <property type="protein sequence ID" value="ETS83068.1"/>
    <property type="molecule type" value="Genomic_DNA"/>
</dbReference>
<accession>W3XAE0</accession>
<name>W3XAE0_PESFW</name>
<keyword evidence="4 7" id="KW-1133">Transmembrane helix</keyword>
<proteinExistence type="predicted"/>
<feature type="transmembrane region" description="Helical" evidence="7">
    <location>
        <begin position="262"/>
        <end position="279"/>
    </location>
</feature>
<feature type="transmembrane region" description="Helical" evidence="7">
    <location>
        <begin position="68"/>
        <end position="88"/>
    </location>
</feature>
<comment type="subcellular location">
    <subcellularLocation>
        <location evidence="1">Membrane</location>
        <topology evidence="1">Multi-pass membrane protein</topology>
    </subcellularLocation>
</comment>
<feature type="transmembrane region" description="Helical" evidence="7">
    <location>
        <begin position="100"/>
        <end position="118"/>
    </location>
</feature>